<evidence type="ECO:0000313" key="1">
    <source>
        <dbReference type="EMBL" id="PDX87030.1"/>
    </source>
</evidence>
<proteinExistence type="predicted"/>
<evidence type="ECO:0000313" key="2">
    <source>
        <dbReference type="Proteomes" id="UP000220904"/>
    </source>
</evidence>
<organism evidence="1 2">
    <name type="scientific">Faecalibacterium prausnitzii</name>
    <dbReference type="NCBI Taxonomy" id="853"/>
    <lineage>
        <taxon>Bacteria</taxon>
        <taxon>Bacillati</taxon>
        <taxon>Bacillota</taxon>
        <taxon>Clostridia</taxon>
        <taxon>Eubacteriales</taxon>
        <taxon>Oscillospiraceae</taxon>
        <taxon>Faecalibacterium</taxon>
    </lineage>
</organism>
<dbReference type="Proteomes" id="UP000220904">
    <property type="component" value="Unassembled WGS sequence"/>
</dbReference>
<dbReference type="EMBL" id="NOUV01000014">
    <property type="protein sequence ID" value="PDX87030.1"/>
    <property type="molecule type" value="Genomic_DNA"/>
</dbReference>
<reference evidence="1 2" key="1">
    <citation type="journal article" date="2017" name="Front. Microbiol.">
        <title>New Insights into the Diversity of the Genus Faecalibacterium.</title>
        <authorList>
            <person name="Benevides L."/>
            <person name="Burman S."/>
            <person name="Martin R."/>
            <person name="Robert V."/>
            <person name="Thomas M."/>
            <person name="Miquel S."/>
            <person name="Chain F."/>
            <person name="Sokol H."/>
            <person name="Bermudez-Humaran L.G."/>
            <person name="Morrison M."/>
            <person name="Langella P."/>
            <person name="Azevedo V.A."/>
            <person name="Chatel J.M."/>
            <person name="Soares S."/>
        </authorList>
    </citation>
    <scope>NUCLEOTIDE SEQUENCE [LARGE SCALE GENOMIC DNA]</scope>
    <source>
        <strain evidence="1 2">AHMP21</strain>
    </source>
</reference>
<name>A0A2A7B6J2_9FIRM</name>
<protein>
    <submittedName>
        <fullName evidence="1">Uncharacterized protein</fullName>
    </submittedName>
</protein>
<gene>
    <name evidence="1" type="ORF">CHR60_09985</name>
</gene>
<sequence>MYLITFRPDTRRITSAGVINPTYALTTLPDGAAYSDTLPDGNVMDYLLSESGDFILSKEDNDERDQN</sequence>
<dbReference type="AlphaFoldDB" id="A0A2A7B6J2"/>
<accession>A0A2A7B6J2</accession>
<dbReference type="RefSeq" id="WP_097792852.1">
    <property type="nucleotide sequence ID" value="NZ_NOUV01000014.1"/>
</dbReference>
<comment type="caution">
    <text evidence="1">The sequence shown here is derived from an EMBL/GenBank/DDBJ whole genome shotgun (WGS) entry which is preliminary data.</text>
</comment>